<organism evidence="12 13">
    <name type="scientific">Algoriphagus aquaeductus</name>
    <dbReference type="NCBI Taxonomy" id="475299"/>
    <lineage>
        <taxon>Bacteria</taxon>
        <taxon>Pseudomonadati</taxon>
        <taxon>Bacteroidota</taxon>
        <taxon>Cytophagia</taxon>
        <taxon>Cytophagales</taxon>
        <taxon>Cyclobacteriaceae</taxon>
        <taxon>Algoriphagus</taxon>
    </lineage>
</organism>
<accession>A0A326RW98</accession>
<dbReference type="RefSeq" id="WP_111391488.1">
    <property type="nucleotide sequence ID" value="NZ_QKTX01000002.1"/>
</dbReference>
<sequence>MGHHHPHPSEQNLRTAFFLNLAFTLVELVGGFWVNSVAILSDAIHDLGDSLSLGTSWYLEKLAKKKPDSRYSFGYRRFSLLGALINSVVLILGSIWVIREAIFRIMEPETSDAKGMIGLALLGIAVNGYAAWKVGHGKTLNERVISWHLLEDVLGWAAILVAAVIMLFVESPYIDPVLSLLITLFILWNVAKRLRETLFLFLQGQPKDVNKAEIEAKILEINGVDSLHQTHIWSLDGEHHVFTTHVKLSAEISSAEILTVKNSIRKLLAEYPFVHYTIETESADEVCELIKK</sequence>
<comment type="subcellular location">
    <subcellularLocation>
        <location evidence="1">Membrane</location>
        <topology evidence="1">Multi-pass membrane protein</topology>
    </subcellularLocation>
</comment>
<evidence type="ECO:0000256" key="9">
    <source>
        <dbReference type="SAM" id="Phobius"/>
    </source>
</evidence>
<protein>
    <submittedName>
        <fullName evidence="12">Cobalt-zinc-cadmium efflux system protein</fullName>
    </submittedName>
</protein>
<reference evidence="12 13" key="1">
    <citation type="submission" date="2018-06" db="EMBL/GenBank/DDBJ databases">
        <title>Genomic Encyclopedia of Archaeal and Bacterial Type Strains, Phase II (KMG-II): from individual species to whole genera.</title>
        <authorList>
            <person name="Goeker M."/>
        </authorList>
    </citation>
    <scope>NUCLEOTIDE SEQUENCE [LARGE SCALE GENOMIC DNA]</scope>
    <source>
        <strain evidence="12 13">T4</strain>
    </source>
</reference>
<evidence type="ECO:0000256" key="4">
    <source>
        <dbReference type="ARBA" id="ARBA00022692"/>
    </source>
</evidence>
<keyword evidence="5" id="KW-0864">Zinc transport</keyword>
<dbReference type="EMBL" id="QKTX01000002">
    <property type="protein sequence ID" value="PZV86340.1"/>
    <property type="molecule type" value="Genomic_DNA"/>
</dbReference>
<dbReference type="InterPro" id="IPR050681">
    <property type="entry name" value="CDF/SLC30A"/>
</dbReference>
<dbReference type="InterPro" id="IPR027469">
    <property type="entry name" value="Cation_efflux_TMD_sf"/>
</dbReference>
<feature type="transmembrane region" description="Helical" evidence="9">
    <location>
        <begin position="144"/>
        <end position="167"/>
    </location>
</feature>
<dbReference type="PANTHER" id="PTHR11562">
    <property type="entry name" value="CATION EFFLUX PROTEIN/ ZINC TRANSPORTER"/>
    <property type="match status" value="1"/>
</dbReference>
<dbReference type="Pfam" id="PF16916">
    <property type="entry name" value="ZT_dimer"/>
    <property type="match status" value="1"/>
</dbReference>
<dbReference type="SUPFAM" id="SSF160240">
    <property type="entry name" value="Cation efflux protein cytoplasmic domain-like"/>
    <property type="match status" value="1"/>
</dbReference>
<evidence type="ECO:0000256" key="7">
    <source>
        <dbReference type="ARBA" id="ARBA00023065"/>
    </source>
</evidence>
<dbReference type="Gene3D" id="1.20.1510.10">
    <property type="entry name" value="Cation efflux protein transmembrane domain"/>
    <property type="match status" value="1"/>
</dbReference>
<dbReference type="InterPro" id="IPR058533">
    <property type="entry name" value="Cation_efflux_TM"/>
</dbReference>
<evidence type="ECO:0000313" key="13">
    <source>
        <dbReference type="Proteomes" id="UP000248917"/>
    </source>
</evidence>
<evidence type="ECO:0000313" key="12">
    <source>
        <dbReference type="EMBL" id="PZV86340.1"/>
    </source>
</evidence>
<dbReference type="InterPro" id="IPR036837">
    <property type="entry name" value="Cation_efflux_CTD_sf"/>
</dbReference>
<keyword evidence="7" id="KW-0406">Ion transport</keyword>
<dbReference type="GO" id="GO:0005385">
    <property type="term" value="F:zinc ion transmembrane transporter activity"/>
    <property type="evidence" value="ECO:0007669"/>
    <property type="project" value="TreeGrafter"/>
</dbReference>
<keyword evidence="13" id="KW-1185">Reference proteome</keyword>
<name>A0A326RW98_9BACT</name>
<dbReference type="OrthoDB" id="9809646at2"/>
<gene>
    <name evidence="12" type="ORF">CLV31_102240</name>
</gene>
<evidence type="ECO:0000256" key="3">
    <source>
        <dbReference type="ARBA" id="ARBA00022448"/>
    </source>
</evidence>
<dbReference type="AlphaFoldDB" id="A0A326RW98"/>
<dbReference type="Pfam" id="PF01545">
    <property type="entry name" value="Cation_efflux"/>
    <property type="match status" value="1"/>
</dbReference>
<evidence type="ECO:0000259" key="10">
    <source>
        <dbReference type="Pfam" id="PF01545"/>
    </source>
</evidence>
<keyword evidence="3" id="KW-0813">Transport</keyword>
<keyword evidence="6 9" id="KW-1133">Transmembrane helix</keyword>
<evidence type="ECO:0000256" key="6">
    <source>
        <dbReference type="ARBA" id="ARBA00022989"/>
    </source>
</evidence>
<feature type="transmembrane region" description="Helical" evidence="9">
    <location>
        <begin position="173"/>
        <end position="191"/>
    </location>
</feature>
<keyword evidence="5" id="KW-0862">Zinc</keyword>
<keyword evidence="4 9" id="KW-0812">Transmembrane</keyword>
<evidence type="ECO:0000256" key="2">
    <source>
        <dbReference type="ARBA" id="ARBA00008873"/>
    </source>
</evidence>
<dbReference type="SUPFAM" id="SSF161111">
    <property type="entry name" value="Cation efflux protein transmembrane domain-like"/>
    <property type="match status" value="1"/>
</dbReference>
<dbReference type="GO" id="GO:0005886">
    <property type="term" value="C:plasma membrane"/>
    <property type="evidence" value="ECO:0007669"/>
    <property type="project" value="TreeGrafter"/>
</dbReference>
<feature type="domain" description="Cation efflux protein transmembrane" evidence="10">
    <location>
        <begin position="15"/>
        <end position="200"/>
    </location>
</feature>
<feature type="domain" description="Cation efflux protein cytoplasmic" evidence="11">
    <location>
        <begin position="206"/>
        <end position="281"/>
    </location>
</feature>
<dbReference type="InterPro" id="IPR027470">
    <property type="entry name" value="Cation_efflux_CTD"/>
</dbReference>
<feature type="transmembrane region" description="Helical" evidence="9">
    <location>
        <begin position="16"/>
        <end position="34"/>
    </location>
</feature>
<evidence type="ECO:0000256" key="5">
    <source>
        <dbReference type="ARBA" id="ARBA00022906"/>
    </source>
</evidence>
<comment type="caution">
    <text evidence="12">The sequence shown here is derived from an EMBL/GenBank/DDBJ whole genome shotgun (WGS) entry which is preliminary data.</text>
</comment>
<dbReference type="PANTHER" id="PTHR11562:SF17">
    <property type="entry name" value="RE54080P-RELATED"/>
    <property type="match status" value="1"/>
</dbReference>
<feature type="transmembrane region" description="Helical" evidence="9">
    <location>
        <begin position="78"/>
        <end position="98"/>
    </location>
</feature>
<evidence type="ECO:0000256" key="8">
    <source>
        <dbReference type="ARBA" id="ARBA00023136"/>
    </source>
</evidence>
<feature type="transmembrane region" description="Helical" evidence="9">
    <location>
        <begin position="113"/>
        <end position="132"/>
    </location>
</feature>
<dbReference type="Proteomes" id="UP000248917">
    <property type="component" value="Unassembled WGS sequence"/>
</dbReference>
<dbReference type="InterPro" id="IPR002524">
    <property type="entry name" value="Cation_efflux"/>
</dbReference>
<evidence type="ECO:0000256" key="1">
    <source>
        <dbReference type="ARBA" id="ARBA00004141"/>
    </source>
</evidence>
<comment type="similarity">
    <text evidence="2">Belongs to the cation diffusion facilitator (CDF) transporter (TC 2.A.4) family. SLC30A subfamily.</text>
</comment>
<dbReference type="NCBIfam" id="TIGR01297">
    <property type="entry name" value="CDF"/>
    <property type="match status" value="1"/>
</dbReference>
<evidence type="ECO:0000259" key="11">
    <source>
        <dbReference type="Pfam" id="PF16916"/>
    </source>
</evidence>
<keyword evidence="8 9" id="KW-0472">Membrane</keyword>
<proteinExistence type="inferred from homology"/>